<comment type="subcellular location">
    <subcellularLocation>
        <location evidence="1">Secreted</location>
    </subcellularLocation>
</comment>
<evidence type="ECO:0000313" key="4">
    <source>
        <dbReference type="Proteomes" id="UP000501891"/>
    </source>
</evidence>
<name>A0A858R7Y3_9PROT</name>
<evidence type="ECO:0008006" key="5">
    <source>
        <dbReference type="Google" id="ProtNLM"/>
    </source>
</evidence>
<organism evidence="3 4">
    <name type="scientific">Aerophototrophica crusticola</name>
    <dbReference type="NCBI Taxonomy" id="1709002"/>
    <lineage>
        <taxon>Bacteria</taxon>
        <taxon>Pseudomonadati</taxon>
        <taxon>Pseudomonadota</taxon>
        <taxon>Alphaproteobacteria</taxon>
        <taxon>Rhodospirillales</taxon>
        <taxon>Rhodospirillaceae</taxon>
        <taxon>Aerophototrophica</taxon>
    </lineage>
</organism>
<dbReference type="KEGG" id="acru:HHL28_10925"/>
<keyword evidence="2" id="KW-0964">Secreted</keyword>
<dbReference type="EMBL" id="CP051775">
    <property type="protein sequence ID" value="QJE73535.1"/>
    <property type="molecule type" value="Genomic_DNA"/>
</dbReference>
<dbReference type="Pfam" id="PF00353">
    <property type="entry name" value="HemolysinCabind"/>
    <property type="match status" value="3"/>
</dbReference>
<sequence>MRTIFGTDGADSITISNPAVFDWVPDLGQSGSAYLRWYLSGEEERWTYEGKGTGSMSFDGKTLEQGFTGQPLGWMDVYGIGPNHLDSVYIYNEGAWDWDPADGALSGWSYAYTGNPYAWGLVGGDVIQVDGVGPAPSTPEDMWYSFTHVDRGRWVPRAEAAFVSAGAGDDTVLGGYGTLTADGGDGNDTLTARWGAATLLGGRGNDVLAGGTGRAVLDGGDGRDRLVLGSGGGLADGGLGDDTLVAGGGDQVLTGGAGRDSFVIGTATGRVTITDFRLGRDSLLLDGWGAEGEPAPLVTSDHAGGSVLTLAGGPTVMLLGIPPDVAAGLFTPLA</sequence>
<dbReference type="PANTHER" id="PTHR38340:SF1">
    <property type="entry name" value="S-LAYER PROTEIN"/>
    <property type="match status" value="1"/>
</dbReference>
<reference evidence="3" key="1">
    <citation type="submission" date="2020-04" db="EMBL/GenBank/DDBJ databases">
        <title>A desert anoxygenic phototrophic bacterium fixes CO2 using RubisCO under aerobic conditions.</title>
        <authorList>
            <person name="Tang K."/>
        </authorList>
    </citation>
    <scope>NUCLEOTIDE SEQUENCE [LARGE SCALE GENOMIC DNA]</scope>
    <source>
        <strain evidence="3">MIMtkB3</strain>
    </source>
</reference>
<accession>A0A858R7Y3</accession>
<dbReference type="SUPFAM" id="SSF51120">
    <property type="entry name" value="beta-Roll"/>
    <property type="match status" value="1"/>
</dbReference>
<keyword evidence="4" id="KW-1185">Reference proteome</keyword>
<protein>
    <recommendedName>
        <fullName evidence="5">Calcium-binding protein</fullName>
    </recommendedName>
</protein>
<dbReference type="Gene3D" id="2.150.10.10">
    <property type="entry name" value="Serralysin-like metalloprotease, C-terminal"/>
    <property type="match status" value="2"/>
</dbReference>
<dbReference type="InterPro" id="IPR011049">
    <property type="entry name" value="Serralysin-like_metalloprot_C"/>
</dbReference>
<dbReference type="GO" id="GO:0005509">
    <property type="term" value="F:calcium ion binding"/>
    <property type="evidence" value="ECO:0007669"/>
    <property type="project" value="InterPro"/>
</dbReference>
<evidence type="ECO:0000256" key="2">
    <source>
        <dbReference type="ARBA" id="ARBA00022525"/>
    </source>
</evidence>
<gene>
    <name evidence="3" type="ORF">HHL28_10925</name>
</gene>
<dbReference type="Proteomes" id="UP000501891">
    <property type="component" value="Chromosome"/>
</dbReference>
<dbReference type="AlphaFoldDB" id="A0A858R7Y3"/>
<dbReference type="GO" id="GO:0005576">
    <property type="term" value="C:extracellular region"/>
    <property type="evidence" value="ECO:0007669"/>
    <property type="project" value="UniProtKB-SubCell"/>
</dbReference>
<dbReference type="PRINTS" id="PR00313">
    <property type="entry name" value="CABNDNGRPT"/>
</dbReference>
<dbReference type="InterPro" id="IPR001343">
    <property type="entry name" value="Hemolysn_Ca-bd"/>
</dbReference>
<evidence type="ECO:0000313" key="3">
    <source>
        <dbReference type="EMBL" id="QJE73535.1"/>
    </source>
</evidence>
<evidence type="ECO:0000256" key="1">
    <source>
        <dbReference type="ARBA" id="ARBA00004613"/>
    </source>
</evidence>
<proteinExistence type="predicted"/>
<dbReference type="PANTHER" id="PTHR38340">
    <property type="entry name" value="S-LAYER PROTEIN"/>
    <property type="match status" value="1"/>
</dbReference>
<dbReference type="InterPro" id="IPR050557">
    <property type="entry name" value="RTX_toxin/Mannuronan_C5-epim"/>
</dbReference>